<evidence type="ECO:0000313" key="1">
    <source>
        <dbReference type="EMBL" id="OJG46328.1"/>
    </source>
</evidence>
<dbReference type="EMBL" id="JXKQ01000003">
    <property type="protein sequence ID" value="OJG46328.1"/>
    <property type="molecule type" value="Genomic_DNA"/>
</dbReference>
<sequence length="128" mass="14796">MKNLKRYFNWKDLCLILGLFLCSFIPLLFFRQPTNPSVIAVLKVHGQEIQRFDLTKSAGETYHYQSENGESNLIEINHRRIRIKEANCRDHVCETVGWIDQPGQTIVCLPHQLVLEIQTGGDKHGSIY</sequence>
<evidence type="ECO:0000313" key="2">
    <source>
        <dbReference type="Proteomes" id="UP000182077"/>
    </source>
</evidence>
<dbReference type="RefSeq" id="WP_071857408.1">
    <property type="nucleotide sequence ID" value="NZ_JBHSHK010000001.1"/>
</dbReference>
<reference evidence="1 2" key="1">
    <citation type="submission" date="2014-12" db="EMBL/GenBank/DDBJ databases">
        <title>Draft genome sequences of 29 type strains of Enterococci.</title>
        <authorList>
            <person name="Zhong Z."/>
            <person name="Sun Z."/>
            <person name="Liu W."/>
            <person name="Zhang W."/>
            <person name="Zhang H."/>
        </authorList>
    </citation>
    <scope>NUCLEOTIDE SEQUENCE [LARGE SCALE GENOMIC DNA]</scope>
    <source>
        <strain evidence="1 2">DSM 17122</strain>
    </source>
</reference>
<accession>A0A1L8TQ73</accession>
<protein>
    <submittedName>
        <fullName evidence="1">Uncharacterized protein</fullName>
    </submittedName>
</protein>
<dbReference type="STRING" id="249189.RV04_GL001494"/>
<name>A0A1L8TQ73_9ENTE</name>
<proteinExistence type="predicted"/>
<dbReference type="OrthoDB" id="47603at2"/>
<dbReference type="Proteomes" id="UP000182077">
    <property type="component" value="Unassembled WGS sequence"/>
</dbReference>
<dbReference type="InterPro" id="IPR038690">
    <property type="entry name" value="NusG_2_sf"/>
</dbReference>
<comment type="caution">
    <text evidence="1">The sequence shown here is derived from an EMBL/GenBank/DDBJ whole genome shotgun (WGS) entry which is preliminary data.</text>
</comment>
<dbReference type="Pfam" id="PF07009">
    <property type="entry name" value="NusG_II"/>
    <property type="match status" value="1"/>
</dbReference>
<organism evidence="1 2">
    <name type="scientific">Enterococcus hermanniensis</name>
    <dbReference type="NCBI Taxonomy" id="249189"/>
    <lineage>
        <taxon>Bacteria</taxon>
        <taxon>Bacillati</taxon>
        <taxon>Bacillota</taxon>
        <taxon>Bacilli</taxon>
        <taxon>Lactobacillales</taxon>
        <taxon>Enterococcaceae</taxon>
        <taxon>Enterococcus</taxon>
    </lineage>
</organism>
<gene>
    <name evidence="1" type="ORF">RV04_GL001494</name>
</gene>
<dbReference type="CDD" id="cd09911">
    <property type="entry name" value="Lin0431_like"/>
    <property type="match status" value="1"/>
</dbReference>
<dbReference type="Gene3D" id="2.60.320.10">
    <property type="entry name" value="N-utilization substance G protein NusG, insert domain"/>
    <property type="match status" value="1"/>
</dbReference>
<dbReference type="AlphaFoldDB" id="A0A1L8TQ73"/>
<keyword evidence="2" id="KW-1185">Reference proteome</keyword>